<dbReference type="EMBL" id="JBJUIK010000012">
    <property type="protein sequence ID" value="KAL3510154.1"/>
    <property type="molecule type" value="Genomic_DNA"/>
</dbReference>
<name>A0ABD2YTJ8_9GENT</name>
<keyword evidence="2" id="KW-1185">Reference proteome</keyword>
<evidence type="ECO:0000313" key="1">
    <source>
        <dbReference type="EMBL" id="KAL3510154.1"/>
    </source>
</evidence>
<dbReference type="Proteomes" id="UP001630127">
    <property type="component" value="Unassembled WGS sequence"/>
</dbReference>
<feature type="non-terminal residue" evidence="1">
    <location>
        <position position="1"/>
    </location>
</feature>
<reference evidence="1 2" key="1">
    <citation type="submission" date="2024-11" db="EMBL/GenBank/DDBJ databases">
        <title>A near-complete genome assembly of Cinchona calisaya.</title>
        <authorList>
            <person name="Lian D.C."/>
            <person name="Zhao X.W."/>
            <person name="Wei L."/>
        </authorList>
    </citation>
    <scope>NUCLEOTIDE SEQUENCE [LARGE SCALE GENOMIC DNA]</scope>
    <source>
        <tissue evidence="1">Nenye</tissue>
    </source>
</reference>
<dbReference type="AlphaFoldDB" id="A0ABD2YTJ8"/>
<comment type="caution">
    <text evidence="1">The sequence shown here is derived from an EMBL/GenBank/DDBJ whole genome shotgun (WGS) entry which is preliminary data.</text>
</comment>
<protein>
    <submittedName>
        <fullName evidence="1">Uncharacterized protein</fullName>
    </submittedName>
</protein>
<organism evidence="1 2">
    <name type="scientific">Cinchona calisaya</name>
    <dbReference type="NCBI Taxonomy" id="153742"/>
    <lineage>
        <taxon>Eukaryota</taxon>
        <taxon>Viridiplantae</taxon>
        <taxon>Streptophyta</taxon>
        <taxon>Embryophyta</taxon>
        <taxon>Tracheophyta</taxon>
        <taxon>Spermatophyta</taxon>
        <taxon>Magnoliopsida</taxon>
        <taxon>eudicotyledons</taxon>
        <taxon>Gunneridae</taxon>
        <taxon>Pentapetalae</taxon>
        <taxon>asterids</taxon>
        <taxon>lamiids</taxon>
        <taxon>Gentianales</taxon>
        <taxon>Rubiaceae</taxon>
        <taxon>Cinchonoideae</taxon>
        <taxon>Cinchoneae</taxon>
        <taxon>Cinchona</taxon>
    </lineage>
</organism>
<gene>
    <name evidence="1" type="ORF">ACH5RR_029555</name>
</gene>
<proteinExistence type="predicted"/>
<accession>A0ABD2YTJ8</accession>
<evidence type="ECO:0000313" key="2">
    <source>
        <dbReference type="Proteomes" id="UP001630127"/>
    </source>
</evidence>
<sequence>SQKLPRLGACKRLNLTAESLLLGMELYCSAFLWLGDLEFLVFSTILGAARHDPSSNNILPKLWDGRPLLGISLHKSKMQKILFATDDILFSGGFHLPSNSSIATPFRIVHPVAYVSTGVEEFI</sequence>